<dbReference type="AlphaFoldDB" id="A0AAV7SXJ4"/>
<sequence length="108" mass="12366">MIWTGDEQLLVEFLDYINNNEFNIKLTHKYNRDRINFLDLEIFIENDCVHSNLYRLSHLDVTNGKMHSSRSDPTHVQVPPLTMAQSDRCPVSLAARVALGDIPILGTV</sequence>
<reference evidence="1" key="1">
    <citation type="journal article" date="2022" name="bioRxiv">
        <title>Sequencing and chromosome-scale assembly of the giantPleurodeles waltlgenome.</title>
        <authorList>
            <person name="Brown T."/>
            <person name="Elewa A."/>
            <person name="Iarovenko S."/>
            <person name="Subramanian E."/>
            <person name="Araus A.J."/>
            <person name="Petzold A."/>
            <person name="Susuki M."/>
            <person name="Suzuki K.-i.T."/>
            <person name="Hayashi T."/>
            <person name="Toyoda A."/>
            <person name="Oliveira C."/>
            <person name="Osipova E."/>
            <person name="Leigh N.D."/>
            <person name="Simon A."/>
            <person name="Yun M.H."/>
        </authorList>
    </citation>
    <scope>NUCLEOTIDE SEQUENCE</scope>
    <source>
        <strain evidence="1">20211129_DDA</strain>
        <tissue evidence="1">Liver</tissue>
    </source>
</reference>
<keyword evidence="2" id="KW-1185">Reference proteome</keyword>
<comment type="caution">
    <text evidence="1">The sequence shown here is derived from an EMBL/GenBank/DDBJ whole genome shotgun (WGS) entry which is preliminary data.</text>
</comment>
<evidence type="ECO:0000313" key="1">
    <source>
        <dbReference type="EMBL" id="KAJ1168830.1"/>
    </source>
</evidence>
<proteinExistence type="predicted"/>
<dbReference type="Proteomes" id="UP001066276">
    <property type="component" value="Chromosome 4_1"/>
</dbReference>
<gene>
    <name evidence="1" type="ORF">NDU88_000743</name>
</gene>
<dbReference type="EMBL" id="JANPWB010000007">
    <property type="protein sequence ID" value="KAJ1168830.1"/>
    <property type="molecule type" value="Genomic_DNA"/>
</dbReference>
<accession>A0AAV7SXJ4</accession>
<protein>
    <submittedName>
        <fullName evidence="1">Uncharacterized protein</fullName>
    </submittedName>
</protein>
<evidence type="ECO:0000313" key="2">
    <source>
        <dbReference type="Proteomes" id="UP001066276"/>
    </source>
</evidence>
<name>A0AAV7SXJ4_PLEWA</name>
<organism evidence="1 2">
    <name type="scientific">Pleurodeles waltl</name>
    <name type="common">Iberian ribbed newt</name>
    <dbReference type="NCBI Taxonomy" id="8319"/>
    <lineage>
        <taxon>Eukaryota</taxon>
        <taxon>Metazoa</taxon>
        <taxon>Chordata</taxon>
        <taxon>Craniata</taxon>
        <taxon>Vertebrata</taxon>
        <taxon>Euteleostomi</taxon>
        <taxon>Amphibia</taxon>
        <taxon>Batrachia</taxon>
        <taxon>Caudata</taxon>
        <taxon>Salamandroidea</taxon>
        <taxon>Salamandridae</taxon>
        <taxon>Pleurodelinae</taxon>
        <taxon>Pleurodeles</taxon>
    </lineage>
</organism>